<reference evidence="1 2" key="1">
    <citation type="submission" date="2024-04" db="EMBL/GenBank/DDBJ databases">
        <title>draft genome sequnece of Paenibacillus filicis.</title>
        <authorList>
            <person name="Kim D.-U."/>
        </authorList>
    </citation>
    <scope>NUCLEOTIDE SEQUENCE [LARGE SCALE GENOMIC DNA]</scope>
    <source>
        <strain evidence="1 2">KACC14197</strain>
    </source>
</reference>
<protein>
    <recommendedName>
        <fullName evidence="3">MarR family transcriptional regulator</fullName>
    </recommendedName>
</protein>
<evidence type="ECO:0008006" key="3">
    <source>
        <dbReference type="Google" id="ProtNLM"/>
    </source>
</evidence>
<accession>A0ABU9DHN2</accession>
<name>A0ABU9DHN2_9BACL</name>
<dbReference type="EMBL" id="JBBPCC010000005">
    <property type="protein sequence ID" value="MEK8128379.1"/>
    <property type="molecule type" value="Genomic_DNA"/>
</dbReference>
<evidence type="ECO:0000313" key="1">
    <source>
        <dbReference type="EMBL" id="MEK8128379.1"/>
    </source>
</evidence>
<proteinExistence type="predicted"/>
<comment type="caution">
    <text evidence="1">The sequence shown here is derived from an EMBL/GenBank/DDBJ whole genome shotgun (WGS) entry which is preliminary data.</text>
</comment>
<gene>
    <name evidence="1" type="ORF">WMW72_10735</name>
</gene>
<evidence type="ECO:0000313" key="2">
    <source>
        <dbReference type="Proteomes" id="UP001469365"/>
    </source>
</evidence>
<sequence>MIKLNHMQANLLELIINGASRATMKSQLRTSHATIMKELGKLELLGVLERLPDKGSERRYSPLSVQFEIDDRRRPVRVPKKRFSRMKFLVRNYGKEKIRFISYQKDISDVEYIARKTDIRVAEVVDIMSWLEIA</sequence>
<dbReference type="Proteomes" id="UP001469365">
    <property type="component" value="Unassembled WGS sequence"/>
</dbReference>
<organism evidence="1 2">
    <name type="scientific">Paenibacillus filicis</name>
    <dbReference type="NCBI Taxonomy" id="669464"/>
    <lineage>
        <taxon>Bacteria</taxon>
        <taxon>Bacillati</taxon>
        <taxon>Bacillota</taxon>
        <taxon>Bacilli</taxon>
        <taxon>Bacillales</taxon>
        <taxon>Paenibacillaceae</taxon>
        <taxon>Paenibacillus</taxon>
    </lineage>
</organism>
<keyword evidence="2" id="KW-1185">Reference proteome</keyword>